<name>A0A917AAY0_9STRE</name>
<sequence length="180" mass="20937">MLHQLYPYEFVDSVFTIDYEALKKQGFKAVIFDIDSTLVPHGRPSTPAIDELFQMIHQLGLKTFLLSNNSSERIEQFIRNIDTEFISIANKPNKDAYLQAVERLGVKKEEVVFVGDQLFTDILGANRAQMANILVKFLLQEGESKIGKKRKVEQFILKTYRWRKKYQHRLGNIEKKGEKN</sequence>
<dbReference type="GO" id="GO:0008962">
    <property type="term" value="F:phosphatidylglycerophosphatase activity"/>
    <property type="evidence" value="ECO:0007669"/>
    <property type="project" value="InterPro"/>
</dbReference>
<evidence type="ECO:0000313" key="2">
    <source>
        <dbReference type="Proteomes" id="UP000660801"/>
    </source>
</evidence>
<dbReference type="InterPro" id="IPR010021">
    <property type="entry name" value="PGPP1/Gep4"/>
</dbReference>
<comment type="caution">
    <text evidence="1">The sequence shown here is derived from an EMBL/GenBank/DDBJ whole genome shotgun (WGS) entry which is preliminary data.</text>
</comment>
<dbReference type="NCBIfam" id="TIGR01668">
    <property type="entry name" value="YqeG_hyp_ppase"/>
    <property type="match status" value="1"/>
</dbReference>
<dbReference type="NCBIfam" id="TIGR01662">
    <property type="entry name" value="HAD-SF-IIIA"/>
    <property type="match status" value="1"/>
</dbReference>
<dbReference type="NCBIfam" id="TIGR01549">
    <property type="entry name" value="HAD-SF-IA-v1"/>
    <property type="match status" value="1"/>
</dbReference>
<dbReference type="RefSeq" id="WP_068992741.1">
    <property type="nucleotide sequence ID" value="NZ_BMJN01000057.1"/>
</dbReference>
<gene>
    <name evidence="1" type="ORF">GCM10011510_19320</name>
</gene>
<keyword evidence="2" id="KW-1185">Reference proteome</keyword>
<dbReference type="PANTHER" id="PTHR19288:SF25">
    <property type="entry name" value="PHOSPHATIDYLGLYCEROPHOSPHATASE GEP4, MITOCHONDRIAL"/>
    <property type="match status" value="1"/>
</dbReference>
<proteinExistence type="predicted"/>
<protein>
    <submittedName>
        <fullName evidence="1">Haloacid dehalogenase</fullName>
    </submittedName>
</protein>
<organism evidence="1 2">
    <name type="scientific">Streptococcus himalayensis</name>
    <dbReference type="NCBI Taxonomy" id="1888195"/>
    <lineage>
        <taxon>Bacteria</taxon>
        <taxon>Bacillati</taxon>
        <taxon>Bacillota</taxon>
        <taxon>Bacilli</taxon>
        <taxon>Lactobacillales</taxon>
        <taxon>Streptococcaceae</taxon>
        <taxon>Streptococcus</taxon>
    </lineage>
</organism>
<dbReference type="InterPro" id="IPR036412">
    <property type="entry name" value="HAD-like_sf"/>
</dbReference>
<dbReference type="InterPro" id="IPR023214">
    <property type="entry name" value="HAD_sf"/>
</dbReference>
<dbReference type="InterPro" id="IPR006549">
    <property type="entry name" value="HAD-SF_hydro_IIIA"/>
</dbReference>
<dbReference type="InterPro" id="IPR006439">
    <property type="entry name" value="HAD-SF_hydro_IA"/>
</dbReference>
<dbReference type="EMBL" id="BMJN01000057">
    <property type="protein sequence ID" value="GGE38084.1"/>
    <property type="molecule type" value="Genomic_DNA"/>
</dbReference>
<dbReference type="PANTHER" id="PTHR19288">
    <property type="entry name" value="4-NITROPHENYLPHOSPHATASE-RELATED"/>
    <property type="match status" value="1"/>
</dbReference>
<dbReference type="Gene3D" id="3.40.50.1000">
    <property type="entry name" value="HAD superfamily/HAD-like"/>
    <property type="match status" value="1"/>
</dbReference>
<dbReference type="AlphaFoldDB" id="A0A917AAY0"/>
<dbReference type="OrthoDB" id="9802350at2"/>
<accession>A0A917AAY0</accession>
<reference evidence="1" key="2">
    <citation type="submission" date="2020-09" db="EMBL/GenBank/DDBJ databases">
        <authorList>
            <person name="Sun Q."/>
            <person name="Zhou Y."/>
        </authorList>
    </citation>
    <scope>NUCLEOTIDE SEQUENCE</scope>
    <source>
        <strain evidence="1">CGMCC 1.15533</strain>
    </source>
</reference>
<dbReference type="SUPFAM" id="SSF56784">
    <property type="entry name" value="HAD-like"/>
    <property type="match status" value="1"/>
</dbReference>
<evidence type="ECO:0000313" key="1">
    <source>
        <dbReference type="EMBL" id="GGE38084.1"/>
    </source>
</evidence>
<reference evidence="1" key="1">
    <citation type="journal article" date="2014" name="Int. J. Syst. Evol. Microbiol.">
        <title>Complete genome sequence of Corynebacterium casei LMG S-19264T (=DSM 44701T), isolated from a smear-ripened cheese.</title>
        <authorList>
            <consortium name="US DOE Joint Genome Institute (JGI-PGF)"/>
            <person name="Walter F."/>
            <person name="Albersmeier A."/>
            <person name="Kalinowski J."/>
            <person name="Ruckert C."/>
        </authorList>
    </citation>
    <scope>NUCLEOTIDE SEQUENCE</scope>
    <source>
        <strain evidence="1">CGMCC 1.15533</strain>
    </source>
</reference>
<dbReference type="GO" id="GO:0005737">
    <property type="term" value="C:cytoplasm"/>
    <property type="evidence" value="ECO:0007669"/>
    <property type="project" value="TreeGrafter"/>
</dbReference>
<dbReference type="Pfam" id="PF00702">
    <property type="entry name" value="Hydrolase"/>
    <property type="match status" value="1"/>
</dbReference>
<dbReference type="Proteomes" id="UP000660801">
    <property type="component" value="Unassembled WGS sequence"/>
</dbReference>